<organism evidence="1 2">
    <name type="scientific">Chryseobacterium kwangjuense</name>
    <dbReference type="NCBI Taxonomy" id="267125"/>
    <lineage>
        <taxon>Bacteria</taxon>
        <taxon>Pseudomonadati</taxon>
        <taxon>Bacteroidota</taxon>
        <taxon>Flavobacteriia</taxon>
        <taxon>Flavobacteriales</taxon>
        <taxon>Weeksellaceae</taxon>
        <taxon>Chryseobacterium group</taxon>
        <taxon>Chryseobacterium</taxon>
    </lineage>
</organism>
<dbReference type="Proteomes" id="UP000070513">
    <property type="component" value="Unassembled WGS sequence"/>
</dbReference>
<evidence type="ECO:0008006" key="3">
    <source>
        <dbReference type="Google" id="ProtNLM"/>
    </source>
</evidence>
<proteinExistence type="predicted"/>
<dbReference type="AlphaFoldDB" id="A0A135WI88"/>
<reference evidence="1 2" key="2">
    <citation type="journal article" date="2016" name="Genome Announc.">
        <title>Draft Genome Sequence of a Biocontrol Rhizobacterium, Chryseobacterium kwangjuense Strain KJ1R5, Isolated from Pepper (Capsicum annuum).</title>
        <authorList>
            <person name="Jeong J.J."/>
            <person name="Park H."/>
            <person name="Park B.H."/>
            <person name="Mannaa M."/>
            <person name="Sang M.K."/>
            <person name="Choi I.G."/>
            <person name="Kim K.D."/>
        </authorList>
    </citation>
    <scope>NUCLEOTIDE SEQUENCE [LARGE SCALE GENOMIC DNA]</scope>
    <source>
        <strain evidence="1 2">KJ1R5</strain>
    </source>
</reference>
<evidence type="ECO:0000313" key="1">
    <source>
        <dbReference type="EMBL" id="KXH84613.1"/>
    </source>
</evidence>
<dbReference type="Gene3D" id="3.30.470.20">
    <property type="entry name" value="ATP-grasp fold, B domain"/>
    <property type="match status" value="1"/>
</dbReference>
<accession>A0A135WI88</accession>
<evidence type="ECO:0000313" key="2">
    <source>
        <dbReference type="Proteomes" id="UP000070513"/>
    </source>
</evidence>
<dbReference type="PANTHER" id="PTHR21621:SF0">
    <property type="entry name" value="BETA-CITRYLGLUTAMATE SYNTHASE B-RELATED"/>
    <property type="match status" value="1"/>
</dbReference>
<dbReference type="RefSeq" id="WP_062647578.1">
    <property type="nucleotide sequence ID" value="NZ_LPUR01000001.1"/>
</dbReference>
<dbReference type="NCBIfam" id="TIGR04192">
    <property type="entry name" value="GRASP_w_spasm"/>
    <property type="match status" value="1"/>
</dbReference>
<gene>
    <name evidence="1" type="ORF">AU378_02295</name>
</gene>
<dbReference type="GO" id="GO:0005737">
    <property type="term" value="C:cytoplasm"/>
    <property type="evidence" value="ECO:0007669"/>
    <property type="project" value="TreeGrafter"/>
</dbReference>
<dbReference type="GO" id="GO:0018169">
    <property type="term" value="F:ribosomal S6-glutamic acid ligase activity"/>
    <property type="evidence" value="ECO:0007669"/>
    <property type="project" value="TreeGrafter"/>
</dbReference>
<sequence>MILIQSNTADVSTIDVMDWIFFIEKEQQVKRINNETAIQNMSFRISNADGFSARISTDQGDLDSAGIKKFWYRRGNFSKTLTFSIEDIKLKELLIKLQSNFQRENERMIDNIYTVMEKGDRINNFKENFTNKIHNLSYARNAGLKIPETLVTNSFDELLNFASRHNDVITKDIEFNAFRFSFGKDTQVHIHQPVVKFSMKDIENQSIRNKEKYFGHFSMFQEYTEKKYELRIFFLKGKFYTMAIFSQTNEKTKTDFRNYDTERPNRCIPYQLPEETEMRLTAFMESIDMNCGSVDMIYTPEKEYVFLEVNPVGQFQWLSKNCNYDIERQIALNLLKEQ</sequence>
<dbReference type="OrthoDB" id="583309at2"/>
<dbReference type="SUPFAM" id="SSF56059">
    <property type="entry name" value="Glutathione synthetase ATP-binding domain-like"/>
    <property type="match status" value="1"/>
</dbReference>
<dbReference type="GO" id="GO:0009432">
    <property type="term" value="P:SOS response"/>
    <property type="evidence" value="ECO:0007669"/>
    <property type="project" value="TreeGrafter"/>
</dbReference>
<protein>
    <recommendedName>
        <fullName evidence="3">Grasp-with-spasm system ATP-grasp peptide maturase</fullName>
    </recommendedName>
</protein>
<comment type="caution">
    <text evidence="1">The sequence shown here is derived from an EMBL/GenBank/DDBJ whole genome shotgun (WGS) entry which is preliminary data.</text>
</comment>
<dbReference type="InterPro" id="IPR026455">
    <property type="entry name" value="GRASP_w_spasm"/>
</dbReference>
<dbReference type="EMBL" id="LPUR01000001">
    <property type="protein sequence ID" value="KXH84613.1"/>
    <property type="molecule type" value="Genomic_DNA"/>
</dbReference>
<reference evidence="2" key="1">
    <citation type="submission" date="2015-12" db="EMBL/GenBank/DDBJ databases">
        <title>Genome sequence of a biocontrol rhizobacterium Chryseobacterium kwangjuense strain KJ1R5 isolated from pepper (Capsicum annuum L.).</title>
        <authorList>
            <person name="Jeong J.-J."/>
            <person name="Park H."/>
            <person name="Mannaa M."/>
            <person name="Sang M.K."/>
            <person name="Choi I.-G."/>
            <person name="Kim K.D."/>
        </authorList>
    </citation>
    <scope>NUCLEOTIDE SEQUENCE [LARGE SCALE GENOMIC DNA]</scope>
    <source>
        <strain evidence="2">KJ1R5</strain>
    </source>
</reference>
<dbReference type="PANTHER" id="PTHR21621">
    <property type="entry name" value="RIBOSOMAL PROTEIN S6 MODIFICATION PROTEIN"/>
    <property type="match status" value="1"/>
</dbReference>
<name>A0A135WI88_9FLAO</name>